<keyword evidence="1" id="KW-0805">Transcription regulation</keyword>
<comment type="caution">
    <text evidence="5">The sequence shown here is derived from an EMBL/GenBank/DDBJ whole genome shotgun (WGS) entry which is preliminary data.</text>
</comment>
<feature type="domain" description="HTH gntR-type" evidence="4">
    <location>
        <begin position="3"/>
        <end position="69"/>
    </location>
</feature>
<dbReference type="PRINTS" id="PR00035">
    <property type="entry name" value="HTHGNTR"/>
</dbReference>
<keyword evidence="6" id="KW-1185">Reference proteome</keyword>
<evidence type="ECO:0000313" key="5">
    <source>
        <dbReference type="EMBL" id="GAA1706773.1"/>
    </source>
</evidence>
<evidence type="ECO:0000256" key="2">
    <source>
        <dbReference type="ARBA" id="ARBA00023125"/>
    </source>
</evidence>
<dbReference type="RefSeq" id="WP_163570807.1">
    <property type="nucleotide sequence ID" value="NZ_BAAANY010000031.1"/>
</dbReference>
<dbReference type="InterPro" id="IPR050679">
    <property type="entry name" value="Bact_HTH_transcr_reg"/>
</dbReference>
<reference evidence="5 6" key="1">
    <citation type="journal article" date="2019" name="Int. J. Syst. Evol. Microbiol.">
        <title>The Global Catalogue of Microorganisms (GCM) 10K type strain sequencing project: providing services to taxonomists for standard genome sequencing and annotation.</title>
        <authorList>
            <consortium name="The Broad Institute Genomics Platform"/>
            <consortium name="The Broad Institute Genome Sequencing Center for Infectious Disease"/>
            <person name="Wu L."/>
            <person name="Ma J."/>
        </authorList>
    </citation>
    <scope>NUCLEOTIDE SEQUENCE [LARGE SCALE GENOMIC DNA]</scope>
    <source>
        <strain evidence="5 6">JCM 14718</strain>
    </source>
</reference>
<evidence type="ECO:0000256" key="3">
    <source>
        <dbReference type="ARBA" id="ARBA00023163"/>
    </source>
</evidence>
<organism evidence="5 6">
    <name type="scientific">Fodinicola feengrottensis</name>
    <dbReference type="NCBI Taxonomy" id="435914"/>
    <lineage>
        <taxon>Bacteria</taxon>
        <taxon>Bacillati</taxon>
        <taxon>Actinomycetota</taxon>
        <taxon>Actinomycetes</taxon>
        <taxon>Mycobacteriales</taxon>
        <taxon>Fodinicola</taxon>
    </lineage>
</organism>
<dbReference type="SUPFAM" id="SSF64288">
    <property type="entry name" value="Chorismate lyase-like"/>
    <property type="match status" value="1"/>
</dbReference>
<gene>
    <name evidence="5" type="ORF">GCM10009765_65290</name>
</gene>
<name>A0ABN2IL94_9ACTN</name>
<keyword evidence="3" id="KW-0804">Transcription</keyword>
<keyword evidence="2" id="KW-0238">DNA-binding</keyword>
<dbReference type="Gene3D" id="1.10.10.10">
    <property type="entry name" value="Winged helix-like DNA-binding domain superfamily/Winged helix DNA-binding domain"/>
    <property type="match status" value="1"/>
</dbReference>
<dbReference type="EMBL" id="BAAANY010000031">
    <property type="protein sequence ID" value="GAA1706773.1"/>
    <property type="molecule type" value="Genomic_DNA"/>
</dbReference>
<dbReference type="Proteomes" id="UP001500618">
    <property type="component" value="Unassembled WGS sequence"/>
</dbReference>
<dbReference type="PROSITE" id="PS50949">
    <property type="entry name" value="HTH_GNTR"/>
    <property type="match status" value="1"/>
</dbReference>
<dbReference type="SMART" id="SM00345">
    <property type="entry name" value="HTH_GNTR"/>
    <property type="match status" value="1"/>
</dbReference>
<dbReference type="CDD" id="cd07377">
    <property type="entry name" value="WHTH_GntR"/>
    <property type="match status" value="1"/>
</dbReference>
<evidence type="ECO:0000259" key="4">
    <source>
        <dbReference type="PROSITE" id="PS50949"/>
    </source>
</evidence>
<dbReference type="InterPro" id="IPR000524">
    <property type="entry name" value="Tscrpt_reg_HTH_GntR"/>
</dbReference>
<dbReference type="Pfam" id="PF07702">
    <property type="entry name" value="UTRA"/>
    <property type="match status" value="1"/>
</dbReference>
<dbReference type="SMART" id="SM00866">
    <property type="entry name" value="UTRA"/>
    <property type="match status" value="1"/>
</dbReference>
<protein>
    <submittedName>
        <fullName evidence="5">GntR family transcriptional regulator</fullName>
    </submittedName>
</protein>
<dbReference type="PANTHER" id="PTHR44846">
    <property type="entry name" value="MANNOSYL-D-GLYCERATE TRANSPORT/METABOLISM SYSTEM REPRESSOR MNGR-RELATED"/>
    <property type="match status" value="1"/>
</dbReference>
<dbReference type="Pfam" id="PF00392">
    <property type="entry name" value="GntR"/>
    <property type="match status" value="1"/>
</dbReference>
<dbReference type="Gene3D" id="3.40.1410.10">
    <property type="entry name" value="Chorismate lyase-like"/>
    <property type="match status" value="1"/>
</dbReference>
<evidence type="ECO:0000256" key="1">
    <source>
        <dbReference type="ARBA" id="ARBA00023015"/>
    </source>
</evidence>
<evidence type="ECO:0000313" key="6">
    <source>
        <dbReference type="Proteomes" id="UP001500618"/>
    </source>
</evidence>
<dbReference type="SUPFAM" id="SSF46785">
    <property type="entry name" value="Winged helix' DNA-binding domain"/>
    <property type="match status" value="1"/>
</dbReference>
<dbReference type="InterPro" id="IPR011663">
    <property type="entry name" value="UTRA"/>
</dbReference>
<proteinExistence type="predicted"/>
<dbReference type="InterPro" id="IPR036388">
    <property type="entry name" value="WH-like_DNA-bd_sf"/>
</dbReference>
<sequence>MAVRPWSQIADTLRQEIAGSAPGARLASGTELMQRFGVARNTIQNAIDQLRAEGLVVSVSGRGWFVSERKPVIRLSRNRLSAAERAAGRGTFMSDAATGNWKPAVTVKIYREAVPADIAKYLDIEPGTDVAVRDRIMRADGETVQLAVSYIPVDIAEAAGIEKTDTGPGGMYARIEESGTHLTHYTELVSARPPRPRESEQLQIPAAYPVIEVIRVAYAGDRPIEANRMVMSSERYQLVYQIAAD</sequence>
<dbReference type="InterPro" id="IPR028978">
    <property type="entry name" value="Chorismate_lyase_/UTRA_dom_sf"/>
</dbReference>
<dbReference type="PANTHER" id="PTHR44846:SF17">
    <property type="entry name" value="GNTR-FAMILY TRANSCRIPTIONAL REGULATOR"/>
    <property type="match status" value="1"/>
</dbReference>
<dbReference type="InterPro" id="IPR036390">
    <property type="entry name" value="WH_DNA-bd_sf"/>
</dbReference>
<accession>A0ABN2IL94</accession>